<dbReference type="Proteomes" id="UP000638848">
    <property type="component" value="Unassembled WGS sequence"/>
</dbReference>
<sequence>MDGDGGRVVVNVDGSEHSKAALRVAVRLGQALQAPVEAIMCWEDPLLYEGSYGNDTVIDPEAFRANAGQRLEAVLGEVFGERRPEHLSTQLLRGRPADLLIAASTDAQMLVLGPRGVGGLLGLLLSSVTHACLAHARCPVLVVRH</sequence>
<dbReference type="InterPro" id="IPR006015">
    <property type="entry name" value="Universal_stress_UspA"/>
</dbReference>
<organism evidence="3 4">
    <name type="scientific">Kocuria dechangensis</name>
    <dbReference type="NCBI Taxonomy" id="1176249"/>
    <lineage>
        <taxon>Bacteria</taxon>
        <taxon>Bacillati</taxon>
        <taxon>Actinomycetota</taxon>
        <taxon>Actinomycetes</taxon>
        <taxon>Micrococcales</taxon>
        <taxon>Micrococcaceae</taxon>
        <taxon>Kocuria</taxon>
    </lineage>
</organism>
<proteinExistence type="inferred from homology"/>
<comment type="similarity">
    <text evidence="1">Belongs to the universal stress protein A family.</text>
</comment>
<evidence type="ECO:0000259" key="2">
    <source>
        <dbReference type="Pfam" id="PF00582"/>
    </source>
</evidence>
<evidence type="ECO:0000313" key="4">
    <source>
        <dbReference type="Proteomes" id="UP000638848"/>
    </source>
</evidence>
<dbReference type="AlphaFoldDB" id="A0A917H336"/>
<feature type="domain" description="UspA" evidence="2">
    <location>
        <begin position="7"/>
        <end position="144"/>
    </location>
</feature>
<keyword evidence="4" id="KW-1185">Reference proteome</keyword>
<dbReference type="Pfam" id="PF00582">
    <property type="entry name" value="Usp"/>
    <property type="match status" value="1"/>
</dbReference>
<dbReference type="SUPFAM" id="SSF52402">
    <property type="entry name" value="Adenine nucleotide alpha hydrolases-like"/>
    <property type="match status" value="1"/>
</dbReference>
<name>A0A917H336_9MICC</name>
<comment type="caution">
    <text evidence="3">The sequence shown here is derived from an EMBL/GenBank/DDBJ whole genome shotgun (WGS) entry which is preliminary data.</text>
</comment>
<dbReference type="Gene3D" id="3.40.50.620">
    <property type="entry name" value="HUPs"/>
    <property type="match status" value="1"/>
</dbReference>
<dbReference type="PANTHER" id="PTHR46268">
    <property type="entry name" value="STRESS RESPONSE PROTEIN NHAX"/>
    <property type="match status" value="1"/>
</dbReference>
<protein>
    <submittedName>
        <fullName evidence="3">Universal stress protein</fullName>
    </submittedName>
</protein>
<dbReference type="CDD" id="cd00293">
    <property type="entry name" value="USP-like"/>
    <property type="match status" value="1"/>
</dbReference>
<reference evidence="3" key="2">
    <citation type="submission" date="2020-09" db="EMBL/GenBank/DDBJ databases">
        <authorList>
            <person name="Sun Q."/>
            <person name="Zhou Y."/>
        </authorList>
    </citation>
    <scope>NUCLEOTIDE SEQUENCE</scope>
    <source>
        <strain evidence="3">CGMCC 1.12187</strain>
    </source>
</reference>
<dbReference type="RefSeq" id="WP_188539072.1">
    <property type="nucleotide sequence ID" value="NZ_BMEQ01000022.1"/>
</dbReference>
<dbReference type="EMBL" id="BMEQ01000022">
    <property type="protein sequence ID" value="GGG65865.1"/>
    <property type="molecule type" value="Genomic_DNA"/>
</dbReference>
<evidence type="ECO:0000313" key="3">
    <source>
        <dbReference type="EMBL" id="GGG65865.1"/>
    </source>
</evidence>
<evidence type="ECO:0000256" key="1">
    <source>
        <dbReference type="ARBA" id="ARBA00008791"/>
    </source>
</evidence>
<dbReference type="PRINTS" id="PR01438">
    <property type="entry name" value="UNVRSLSTRESS"/>
</dbReference>
<accession>A0A917H336</accession>
<dbReference type="PANTHER" id="PTHR46268:SF6">
    <property type="entry name" value="UNIVERSAL STRESS PROTEIN UP12"/>
    <property type="match status" value="1"/>
</dbReference>
<dbReference type="InterPro" id="IPR006016">
    <property type="entry name" value="UspA"/>
</dbReference>
<reference evidence="3" key="1">
    <citation type="journal article" date="2014" name="Int. J. Syst. Evol. Microbiol.">
        <title>Complete genome sequence of Corynebacterium casei LMG S-19264T (=DSM 44701T), isolated from a smear-ripened cheese.</title>
        <authorList>
            <consortium name="US DOE Joint Genome Institute (JGI-PGF)"/>
            <person name="Walter F."/>
            <person name="Albersmeier A."/>
            <person name="Kalinowski J."/>
            <person name="Ruckert C."/>
        </authorList>
    </citation>
    <scope>NUCLEOTIDE SEQUENCE</scope>
    <source>
        <strain evidence="3">CGMCC 1.12187</strain>
    </source>
</reference>
<dbReference type="InterPro" id="IPR014729">
    <property type="entry name" value="Rossmann-like_a/b/a_fold"/>
</dbReference>
<gene>
    <name evidence="3" type="ORF">GCM10011374_32260</name>
</gene>